<evidence type="ECO:0000259" key="1">
    <source>
        <dbReference type="Pfam" id="PF00534"/>
    </source>
</evidence>
<dbReference type="Gene3D" id="3.40.50.2000">
    <property type="entry name" value="Glycogen Phosphorylase B"/>
    <property type="match status" value="1"/>
</dbReference>
<feature type="domain" description="Glycosyl transferase family 1" evidence="1">
    <location>
        <begin position="9"/>
        <end position="167"/>
    </location>
</feature>
<reference evidence="2" key="1">
    <citation type="journal article" date="2014" name="Int. J. Syst. Evol. Microbiol.">
        <title>Complete genome sequence of Corynebacterium casei LMG S-19264T (=DSM 44701T), isolated from a smear-ripened cheese.</title>
        <authorList>
            <consortium name="US DOE Joint Genome Institute (JGI-PGF)"/>
            <person name="Walter F."/>
            <person name="Albersmeier A."/>
            <person name="Kalinowski J."/>
            <person name="Ruckert C."/>
        </authorList>
    </citation>
    <scope>NUCLEOTIDE SEQUENCE</scope>
    <source>
        <strain evidence="2">CGMCC 1.15343</strain>
    </source>
</reference>
<dbReference type="PANTHER" id="PTHR45947">
    <property type="entry name" value="SULFOQUINOVOSYL TRANSFERASE SQD2"/>
    <property type="match status" value="1"/>
</dbReference>
<reference evidence="2" key="2">
    <citation type="submission" date="2020-09" db="EMBL/GenBank/DDBJ databases">
        <authorList>
            <person name="Sun Q."/>
            <person name="Zhou Y."/>
        </authorList>
    </citation>
    <scope>NUCLEOTIDE SEQUENCE</scope>
    <source>
        <strain evidence="2">CGMCC 1.15343</strain>
    </source>
</reference>
<keyword evidence="3" id="KW-1185">Reference proteome</keyword>
<dbReference type="InterPro" id="IPR050194">
    <property type="entry name" value="Glycosyltransferase_grp1"/>
</dbReference>
<dbReference type="SUPFAM" id="SSF53756">
    <property type="entry name" value="UDP-Glycosyltransferase/glycogen phosphorylase"/>
    <property type="match status" value="1"/>
</dbReference>
<dbReference type="Proteomes" id="UP000651668">
    <property type="component" value="Unassembled WGS sequence"/>
</dbReference>
<evidence type="ECO:0000313" key="2">
    <source>
        <dbReference type="EMBL" id="GGC64931.1"/>
    </source>
</evidence>
<protein>
    <recommendedName>
        <fullName evidence="1">Glycosyl transferase family 1 domain-containing protein</fullName>
    </recommendedName>
</protein>
<name>A0A916XE06_9SPHI</name>
<accession>A0A916XE06</accession>
<gene>
    <name evidence="2" type="ORF">GCM10011387_18240</name>
</gene>
<sequence>MFYPAELEVHKPLNFLFIGRLEKSKGIEIFLELAARFPAFNFNIIGAGKLIDSVIEACSTMNNLAYLGQLENFRVADILRSSDFLILPSVRLANIAWEELFGISIIEAMACGVIPITSDHVGPSEIIKNHLDGFICSDGNLQAELFKLLKELLEVNDETLLTLKQNAIRSASRYQVHVISSKWGLILDQYIHSN</sequence>
<dbReference type="GO" id="GO:0016757">
    <property type="term" value="F:glycosyltransferase activity"/>
    <property type="evidence" value="ECO:0007669"/>
    <property type="project" value="InterPro"/>
</dbReference>
<dbReference type="Pfam" id="PF00534">
    <property type="entry name" value="Glycos_transf_1"/>
    <property type="match status" value="1"/>
</dbReference>
<proteinExistence type="predicted"/>
<dbReference type="EMBL" id="BMIL01000005">
    <property type="protein sequence ID" value="GGC64931.1"/>
    <property type="molecule type" value="Genomic_DNA"/>
</dbReference>
<dbReference type="PANTHER" id="PTHR45947:SF3">
    <property type="entry name" value="SULFOQUINOVOSYL TRANSFERASE SQD2"/>
    <property type="match status" value="1"/>
</dbReference>
<dbReference type="AlphaFoldDB" id="A0A916XE06"/>
<evidence type="ECO:0000313" key="3">
    <source>
        <dbReference type="Proteomes" id="UP000651668"/>
    </source>
</evidence>
<dbReference type="InterPro" id="IPR001296">
    <property type="entry name" value="Glyco_trans_1"/>
</dbReference>
<organism evidence="2 3">
    <name type="scientific">Pedobacter quisquiliarum</name>
    <dbReference type="NCBI Taxonomy" id="1834438"/>
    <lineage>
        <taxon>Bacteria</taxon>
        <taxon>Pseudomonadati</taxon>
        <taxon>Bacteroidota</taxon>
        <taxon>Sphingobacteriia</taxon>
        <taxon>Sphingobacteriales</taxon>
        <taxon>Sphingobacteriaceae</taxon>
        <taxon>Pedobacter</taxon>
    </lineage>
</organism>
<comment type="caution">
    <text evidence="2">The sequence shown here is derived from an EMBL/GenBank/DDBJ whole genome shotgun (WGS) entry which is preliminary data.</text>
</comment>